<name>A0A3N4YEM3_9MICO</name>
<dbReference type="RefSeq" id="WP_123812867.1">
    <property type="nucleotide sequence ID" value="NZ_RKQZ01000001.1"/>
</dbReference>
<dbReference type="Proteomes" id="UP000280501">
    <property type="component" value="Unassembled WGS sequence"/>
</dbReference>
<accession>A0A3N4YEM3</accession>
<keyword evidence="2" id="KW-0812">Transmembrane</keyword>
<feature type="region of interest" description="Disordered" evidence="1">
    <location>
        <begin position="1"/>
        <end position="25"/>
    </location>
</feature>
<comment type="caution">
    <text evidence="3">The sequence shown here is derived from an EMBL/GenBank/DDBJ whole genome shotgun (WGS) entry which is preliminary data.</text>
</comment>
<dbReference type="AlphaFoldDB" id="A0A3N4YEM3"/>
<keyword evidence="2" id="KW-0472">Membrane</keyword>
<evidence type="ECO:0000256" key="1">
    <source>
        <dbReference type="SAM" id="MobiDB-lite"/>
    </source>
</evidence>
<evidence type="ECO:0000313" key="4">
    <source>
        <dbReference type="Proteomes" id="UP000280501"/>
    </source>
</evidence>
<proteinExistence type="predicted"/>
<dbReference type="EMBL" id="RKQZ01000001">
    <property type="protein sequence ID" value="RPF19579.1"/>
    <property type="molecule type" value="Genomic_DNA"/>
</dbReference>
<keyword evidence="4" id="KW-1185">Reference proteome</keyword>
<gene>
    <name evidence="3" type="ORF">EDD34_0130</name>
</gene>
<sequence>MTHTDRSTATQSTHWALSRSRGSSPARLLELRVGGLRRREFLTMAGIGSAATAICITIAALDPALFLGSPW</sequence>
<evidence type="ECO:0000256" key="2">
    <source>
        <dbReference type="SAM" id="Phobius"/>
    </source>
</evidence>
<reference evidence="3 4" key="1">
    <citation type="submission" date="2018-11" db="EMBL/GenBank/DDBJ databases">
        <title>Sequencing the genomes of 1000 actinobacteria strains.</title>
        <authorList>
            <person name="Klenk H.-P."/>
        </authorList>
    </citation>
    <scope>NUCLEOTIDE SEQUENCE [LARGE SCALE GENOMIC DNA]</scope>
    <source>
        <strain evidence="3 4">DSM 15700</strain>
    </source>
</reference>
<keyword evidence="2" id="KW-1133">Transmembrane helix</keyword>
<feature type="transmembrane region" description="Helical" evidence="2">
    <location>
        <begin position="41"/>
        <end position="61"/>
    </location>
</feature>
<evidence type="ECO:0000313" key="3">
    <source>
        <dbReference type="EMBL" id="RPF19579.1"/>
    </source>
</evidence>
<feature type="compositionally biased region" description="Polar residues" evidence="1">
    <location>
        <begin position="7"/>
        <end position="23"/>
    </location>
</feature>
<organism evidence="3 4">
    <name type="scientific">Myceligenerans xiligouense</name>
    <dbReference type="NCBI Taxonomy" id="253184"/>
    <lineage>
        <taxon>Bacteria</taxon>
        <taxon>Bacillati</taxon>
        <taxon>Actinomycetota</taxon>
        <taxon>Actinomycetes</taxon>
        <taxon>Micrococcales</taxon>
        <taxon>Promicromonosporaceae</taxon>
        <taxon>Myceligenerans</taxon>
    </lineage>
</organism>
<protein>
    <submittedName>
        <fullName evidence="3">Uncharacterized protein</fullName>
    </submittedName>
</protein>